<dbReference type="EMBL" id="JAAQPE010000006">
    <property type="protein sequence ID" value="KAF5692330.1"/>
    <property type="molecule type" value="Genomic_DNA"/>
</dbReference>
<dbReference type="Pfam" id="PF11951">
    <property type="entry name" value="Fungal_trans_2"/>
    <property type="match status" value="1"/>
</dbReference>
<proteinExistence type="predicted"/>
<keyword evidence="2" id="KW-0862">Zinc</keyword>
<evidence type="ECO:0000256" key="1">
    <source>
        <dbReference type="ARBA" id="ARBA00022723"/>
    </source>
</evidence>
<dbReference type="Pfam" id="PF05704">
    <property type="entry name" value="Caps_synth"/>
    <property type="match status" value="1"/>
</dbReference>
<evidence type="ECO:0000313" key="8">
    <source>
        <dbReference type="Proteomes" id="UP000572754"/>
    </source>
</evidence>
<dbReference type="AlphaFoldDB" id="A0A8H5XEP8"/>
<keyword evidence="8" id="KW-1185">Reference proteome</keyword>
<dbReference type="SUPFAM" id="SSF53448">
    <property type="entry name" value="Nucleotide-diphospho-sugar transferases"/>
    <property type="match status" value="1"/>
</dbReference>
<reference evidence="8" key="1">
    <citation type="journal article" date="2020" name="BMC Genomics">
        <title>Correction to: Identification and distribution of gene clusters required for synthesis of sphingolipid metabolism inhibitors in diverse species of the filamentous fungus Fusarium.</title>
        <authorList>
            <person name="Kim H.S."/>
            <person name="Lohmar J.M."/>
            <person name="Busman M."/>
            <person name="Brown D.W."/>
            <person name="Naumann T.A."/>
            <person name="Divon H.H."/>
            <person name="Lysoe E."/>
            <person name="Uhlig S."/>
            <person name="Proctor R.H."/>
        </authorList>
    </citation>
    <scope>NUCLEOTIDE SEQUENCE [LARGE SCALE GENOMIC DNA]</scope>
    <source>
        <strain evidence="8">NRRL 25331</strain>
    </source>
</reference>
<evidence type="ECO:0000256" key="3">
    <source>
        <dbReference type="ARBA" id="ARBA00023015"/>
    </source>
</evidence>
<evidence type="ECO:0000256" key="4">
    <source>
        <dbReference type="ARBA" id="ARBA00023125"/>
    </source>
</evidence>
<dbReference type="PANTHER" id="PTHR36206:SF13">
    <property type="entry name" value="TRANSCRIPTIONAL REGULATORY PROTEIN MOC3"/>
    <property type="match status" value="1"/>
</dbReference>
<comment type="caution">
    <text evidence="7">The sequence shown here is derived from an EMBL/GenBank/DDBJ whole genome shotgun (WGS) entry which is preliminary data.</text>
</comment>
<keyword evidence="6" id="KW-0539">Nucleus</keyword>
<dbReference type="PANTHER" id="PTHR36206">
    <property type="entry name" value="ASPERCRYPTIN BIOSYNTHESIS CLUSTER-SPECIFIC TRANSCRIPTION REGULATOR ATNN-RELATED"/>
    <property type="match status" value="1"/>
</dbReference>
<protein>
    <submittedName>
        <fullName evidence="7">Uncharacterized protein</fullName>
    </submittedName>
</protein>
<dbReference type="Gene3D" id="3.90.550.20">
    <property type="match status" value="1"/>
</dbReference>
<dbReference type="GO" id="GO:0046872">
    <property type="term" value="F:metal ion binding"/>
    <property type="evidence" value="ECO:0007669"/>
    <property type="project" value="UniProtKB-KW"/>
</dbReference>
<dbReference type="InterPro" id="IPR008441">
    <property type="entry name" value="AfumC-like_glycosyl_Trfase"/>
</dbReference>
<keyword evidence="1" id="KW-0479">Metal-binding</keyword>
<dbReference type="InterPro" id="IPR029044">
    <property type="entry name" value="Nucleotide-diphossugar_trans"/>
</dbReference>
<evidence type="ECO:0000256" key="5">
    <source>
        <dbReference type="ARBA" id="ARBA00023163"/>
    </source>
</evidence>
<keyword evidence="4" id="KW-0238">DNA-binding</keyword>
<dbReference type="Proteomes" id="UP000572754">
    <property type="component" value="Unassembled WGS sequence"/>
</dbReference>
<evidence type="ECO:0000256" key="6">
    <source>
        <dbReference type="ARBA" id="ARBA00023242"/>
    </source>
</evidence>
<sequence length="994" mass="113196">MHLETNLRVIYNTWTPPTESRLPEATSRSLQRKQPSPYLVSFLISLELLLLILDEEYYYAVYIPRSLQNLVKDNVLERRKYGLAAALASTSTGRKCDGYQANTPSSPAASSPSAVLSPTSIIFTCTTRPEARSFQFFIEKTLVNFQTFFEDDLWNKRVLQVAQSTDCIRHAIVALAYYHELYLTHEQWRSLESVSALKHYNLAIKELVSPSPNTSIQGHVLVLSCLIFICIELLHGKTDSAIGLFRYGCAMIQQFRRTFSINRGHGFHTKSDVEATFSLADACFRRIAVQLLMLMGDVDVGIWTSYRETFSNTLPPPTTSFLSLSDAREAILELLVEQASPGLKGKPIYETMSHATKVEQWSQSFDTLLIELENSGKSLSIGDQRAIALLQLHRRYLEINVAKYLHGQGDPCFWDRFTAEFDEIVNYAATAAGLDKDYTQRNWAKDFPSEAYFHVDLGYTSVLVSVIARCRDPHVRRRAIAVMLAERVQEGVFNGTQSARVGAKVMELEEARSGREVRCSSDIPEEARVRTIRVHLLGPENKKVKMVYGFDQGYWEEPAVLSNFTIIRSDFLETSHMSLTSTLLSITTTASAMGEFTIPKCATGLREINPSLLDLRPDSEIIAQLQTYQPITSEKNVWAVWDKGFYAMYPSHQRTVINWVRRLGPSWTVRLVDLVEGSPNNIFNYVGKDWFPETFVNKTMDGKHAPQHAADLARLPLIYEHGGVWMDVSNMLHIHLDTLFWDHVSSPDTPYEMAAWIITGQIRAKWGDFGNFMFAARKNCEFIKNWHEGYKELWKGRTNVDGFHKHPLIAEIGLAEGLANPEDENQIYFMTDYVSQMVIGDRTRNLVDVTTGFNGREFWENKVFMVEGIENGILGALKTNLDGQKQADYFLTRLDEPDLDNRNEAEAFMVEMLEKSHMYKMYHNSMGDRPALGDLVKKKENHDITYRPGTFGELYRYGTVHWEPTRKVERLEPQGNGDEIIYGTPTKTAAQVKN</sequence>
<organism evidence="7 8">
    <name type="scientific">Fusarium circinatum</name>
    <name type="common">Pitch canker fungus</name>
    <name type="synonym">Gibberella circinata</name>
    <dbReference type="NCBI Taxonomy" id="48490"/>
    <lineage>
        <taxon>Eukaryota</taxon>
        <taxon>Fungi</taxon>
        <taxon>Dikarya</taxon>
        <taxon>Ascomycota</taxon>
        <taxon>Pezizomycotina</taxon>
        <taxon>Sordariomycetes</taxon>
        <taxon>Hypocreomycetidae</taxon>
        <taxon>Hypocreales</taxon>
        <taxon>Nectriaceae</taxon>
        <taxon>Fusarium</taxon>
        <taxon>Fusarium fujikuroi species complex</taxon>
    </lineage>
</organism>
<keyword evidence="3" id="KW-0805">Transcription regulation</keyword>
<dbReference type="GO" id="GO:0016757">
    <property type="term" value="F:glycosyltransferase activity"/>
    <property type="evidence" value="ECO:0007669"/>
    <property type="project" value="InterPro"/>
</dbReference>
<gene>
    <name evidence="7" type="ORF">FCIRC_68</name>
</gene>
<keyword evidence="5" id="KW-0804">Transcription</keyword>
<reference evidence="7 8" key="2">
    <citation type="submission" date="2020-05" db="EMBL/GenBank/DDBJ databases">
        <title>Identification and distribution of gene clusters putatively required for synthesis of sphingolipid metabolism inhibitors in phylogenetically diverse species of the filamentous fungus Fusarium.</title>
        <authorList>
            <person name="Kim H.-S."/>
            <person name="Busman M."/>
            <person name="Brown D.W."/>
            <person name="Divon H."/>
            <person name="Uhlig S."/>
            <person name="Proctor R.H."/>
        </authorList>
    </citation>
    <scope>NUCLEOTIDE SEQUENCE [LARGE SCALE GENOMIC DNA]</scope>
    <source>
        <strain evidence="7 8">NRRL 25331</strain>
    </source>
</reference>
<dbReference type="InterPro" id="IPR021858">
    <property type="entry name" value="Fun_TF"/>
</dbReference>
<dbReference type="InterPro" id="IPR052360">
    <property type="entry name" value="Transcr_Regulatory_Proteins"/>
</dbReference>
<evidence type="ECO:0000256" key="2">
    <source>
        <dbReference type="ARBA" id="ARBA00022833"/>
    </source>
</evidence>
<name>A0A8H5XEP8_FUSCI</name>
<accession>A0A8H5XEP8</accession>
<evidence type="ECO:0000313" key="7">
    <source>
        <dbReference type="EMBL" id="KAF5692330.1"/>
    </source>
</evidence>
<dbReference type="GO" id="GO:0003677">
    <property type="term" value="F:DNA binding"/>
    <property type="evidence" value="ECO:0007669"/>
    <property type="project" value="UniProtKB-KW"/>
</dbReference>